<evidence type="ECO:0000259" key="9">
    <source>
        <dbReference type="PROSITE" id="PS50157"/>
    </source>
</evidence>
<feature type="domain" description="C2H2-type" evidence="9">
    <location>
        <begin position="298"/>
        <end position="325"/>
    </location>
</feature>
<reference evidence="10" key="1">
    <citation type="journal article" date="2014" name="Nat. Commun.">
        <title>The rainbow trout genome provides novel insights into evolution after whole-genome duplication in vertebrates.</title>
        <authorList>
            <person name="Berthelot C."/>
            <person name="Brunet F."/>
            <person name="Chalopin D."/>
            <person name="Juanchich A."/>
            <person name="Bernard M."/>
            <person name="Noel B."/>
            <person name="Bento P."/>
            <person name="Da Silva C."/>
            <person name="Labadie K."/>
            <person name="Alberti A."/>
            <person name="Aury J.M."/>
            <person name="Louis A."/>
            <person name="Dehais P."/>
            <person name="Bardou P."/>
            <person name="Montfort J."/>
            <person name="Klopp C."/>
            <person name="Cabau C."/>
            <person name="Gaspin C."/>
            <person name="Thorgaard G.H."/>
            <person name="Boussaha M."/>
            <person name="Quillet E."/>
            <person name="Guyomard R."/>
            <person name="Galiana D."/>
            <person name="Bobe J."/>
            <person name="Volff J.N."/>
            <person name="Genet C."/>
            <person name="Wincker P."/>
            <person name="Jaillon O."/>
            <person name="Roest Crollius H."/>
            <person name="Guiguen Y."/>
        </authorList>
    </citation>
    <scope>NUCLEOTIDE SEQUENCE [LARGE SCALE GENOMIC DNA]</scope>
</reference>
<dbReference type="AlphaFoldDB" id="A0A060XT62"/>
<proteinExistence type="predicted"/>
<feature type="domain" description="C2H2-type" evidence="9">
    <location>
        <begin position="486"/>
        <end position="507"/>
    </location>
</feature>
<reference evidence="10" key="2">
    <citation type="submission" date="2014-03" db="EMBL/GenBank/DDBJ databases">
        <authorList>
            <person name="Genoscope - CEA"/>
        </authorList>
    </citation>
    <scope>NUCLEOTIDE SEQUENCE</scope>
</reference>
<feature type="compositionally biased region" description="Polar residues" evidence="8">
    <location>
        <begin position="134"/>
        <end position="145"/>
    </location>
</feature>
<dbReference type="Gene3D" id="3.30.160.60">
    <property type="entry name" value="Classic Zinc Finger"/>
    <property type="match status" value="2"/>
</dbReference>
<dbReference type="GO" id="GO:0005634">
    <property type="term" value="C:nucleus"/>
    <property type="evidence" value="ECO:0007669"/>
    <property type="project" value="UniProtKB-SubCell"/>
</dbReference>
<evidence type="ECO:0000256" key="2">
    <source>
        <dbReference type="ARBA" id="ARBA00022723"/>
    </source>
</evidence>
<keyword evidence="5" id="KW-0862">Zinc</keyword>
<dbReference type="Pfam" id="PF13912">
    <property type="entry name" value="zf-C2H2_6"/>
    <property type="match status" value="1"/>
</dbReference>
<feature type="compositionally biased region" description="Basic residues" evidence="8">
    <location>
        <begin position="215"/>
        <end position="230"/>
    </location>
</feature>
<dbReference type="PROSITE" id="PS00028">
    <property type="entry name" value="ZINC_FINGER_C2H2_1"/>
    <property type="match status" value="1"/>
</dbReference>
<evidence type="ECO:0000256" key="8">
    <source>
        <dbReference type="SAM" id="MobiDB-lite"/>
    </source>
</evidence>
<evidence type="ECO:0000256" key="3">
    <source>
        <dbReference type="ARBA" id="ARBA00022737"/>
    </source>
</evidence>
<dbReference type="GO" id="GO:0008270">
    <property type="term" value="F:zinc ion binding"/>
    <property type="evidence" value="ECO:0007669"/>
    <property type="project" value="UniProtKB-KW"/>
</dbReference>
<feature type="compositionally biased region" description="Basic residues" evidence="8">
    <location>
        <begin position="390"/>
        <end position="402"/>
    </location>
</feature>
<keyword evidence="6" id="KW-0539">Nucleus</keyword>
<evidence type="ECO:0000256" key="7">
    <source>
        <dbReference type="PROSITE-ProRule" id="PRU00042"/>
    </source>
</evidence>
<feature type="domain" description="C2H2-type" evidence="9">
    <location>
        <begin position="444"/>
        <end position="483"/>
    </location>
</feature>
<name>A0A060XT62_ONCMY</name>
<evidence type="ECO:0000256" key="5">
    <source>
        <dbReference type="ARBA" id="ARBA00022833"/>
    </source>
</evidence>
<keyword evidence="3" id="KW-0677">Repeat</keyword>
<organism evidence="10 11">
    <name type="scientific">Oncorhynchus mykiss</name>
    <name type="common">Rainbow trout</name>
    <name type="synonym">Salmo gairdneri</name>
    <dbReference type="NCBI Taxonomy" id="8022"/>
    <lineage>
        <taxon>Eukaryota</taxon>
        <taxon>Metazoa</taxon>
        <taxon>Chordata</taxon>
        <taxon>Craniata</taxon>
        <taxon>Vertebrata</taxon>
        <taxon>Euteleostomi</taxon>
        <taxon>Actinopterygii</taxon>
        <taxon>Neopterygii</taxon>
        <taxon>Teleostei</taxon>
        <taxon>Protacanthopterygii</taxon>
        <taxon>Salmoniformes</taxon>
        <taxon>Salmonidae</taxon>
        <taxon>Salmoninae</taxon>
        <taxon>Oncorhynchus</taxon>
    </lineage>
</organism>
<sequence>MLKHNNNGPYKCPVCPRTFISRTDLKMHLKKNKQCREKCSDVMVKELLSSVDGRCGKNETGVMTSCQQPSSSNTSGPSKNIEQFFEQFSYDFQQSNNSASSDVKLNNLNENYSKYQPMKDVDLNSLHEASMVTTEDYSDEISQYQPMKDKKSVDDSLENEMPNDKEPNSTIGLTGKQVSQTDPKPLQDSQPEISGEVKNEIQSGKLQAEATGSHGQKRRGRKRKQKRGRGVKNEKSEAKGVKRERSPETEEDAEPSDNKRWTTVIKRTTVCDSGGVSESVPQDSLTPEPSHKRSQRVKACSFCRKTFTETLGLTRHMRSHIEQRSHQCTLCGQDFEFSEDLEEHQKSSCEKKKSGDDYCGGTVQKKKYLKKNPDLKRDKKPDLKGDKKTHLNRAKKNNRKRDKKTDLKGHTKDCSIMCHVCGKVTTRIVSLQRHLLLHFNNGAYKCPVCPKTFILNCDLRSHLRLKRCSDKVITTRLHLKSNPGDYKCPYCGDTFQLPRDLKGHTKTVPESAMCVGK</sequence>
<dbReference type="PANTHER" id="PTHR24394:SF29">
    <property type="entry name" value="MYONEURIN"/>
    <property type="match status" value="1"/>
</dbReference>
<accession>A0A060XT62</accession>
<feature type="compositionally biased region" description="Basic and acidic residues" evidence="8">
    <location>
        <begin position="231"/>
        <end position="248"/>
    </location>
</feature>
<dbReference type="SMART" id="SM00355">
    <property type="entry name" value="ZnF_C2H2"/>
    <property type="match status" value="6"/>
</dbReference>
<evidence type="ECO:0000313" key="11">
    <source>
        <dbReference type="Proteomes" id="UP000193380"/>
    </source>
</evidence>
<dbReference type="PROSITE" id="PS50157">
    <property type="entry name" value="ZINC_FINGER_C2H2_2"/>
    <property type="match status" value="6"/>
</dbReference>
<dbReference type="InterPro" id="IPR036236">
    <property type="entry name" value="Znf_C2H2_sf"/>
</dbReference>
<feature type="domain" description="C2H2-type" evidence="9">
    <location>
        <begin position="416"/>
        <end position="443"/>
    </location>
</feature>
<evidence type="ECO:0000256" key="6">
    <source>
        <dbReference type="ARBA" id="ARBA00023242"/>
    </source>
</evidence>
<dbReference type="Pfam" id="PF00096">
    <property type="entry name" value="zf-C2H2"/>
    <property type="match status" value="3"/>
</dbReference>
<dbReference type="SUPFAM" id="SSF57667">
    <property type="entry name" value="beta-beta-alpha zinc fingers"/>
    <property type="match status" value="3"/>
</dbReference>
<dbReference type="STRING" id="8022.A0A060XT62"/>
<feature type="compositionally biased region" description="Basic and acidic residues" evidence="8">
    <location>
        <begin position="372"/>
        <end position="389"/>
    </location>
</feature>
<dbReference type="EMBL" id="FR905548">
    <property type="protein sequence ID" value="CDQ80105.1"/>
    <property type="molecule type" value="Genomic_DNA"/>
</dbReference>
<keyword evidence="4 7" id="KW-0863">Zinc-finger</keyword>
<dbReference type="PANTHER" id="PTHR24394">
    <property type="entry name" value="ZINC FINGER PROTEIN"/>
    <property type="match status" value="1"/>
</dbReference>
<feature type="compositionally biased region" description="Polar residues" evidence="8">
    <location>
        <begin position="168"/>
        <end position="192"/>
    </location>
</feature>
<evidence type="ECO:0000256" key="4">
    <source>
        <dbReference type="ARBA" id="ARBA00022771"/>
    </source>
</evidence>
<comment type="subcellular location">
    <subcellularLocation>
        <location evidence="1">Nucleus</location>
    </subcellularLocation>
</comment>
<dbReference type="GO" id="GO:0000981">
    <property type="term" value="F:DNA-binding transcription factor activity, RNA polymerase II-specific"/>
    <property type="evidence" value="ECO:0007669"/>
    <property type="project" value="TreeGrafter"/>
</dbReference>
<feature type="region of interest" description="Disordered" evidence="8">
    <location>
        <begin position="134"/>
        <end position="297"/>
    </location>
</feature>
<feature type="region of interest" description="Disordered" evidence="8">
    <location>
        <begin position="372"/>
        <end position="407"/>
    </location>
</feature>
<feature type="domain" description="C2H2-type" evidence="9">
    <location>
        <begin position="10"/>
        <end position="39"/>
    </location>
</feature>
<gene>
    <name evidence="10" type="ORF">GSONMT00057931001</name>
</gene>
<evidence type="ECO:0000256" key="1">
    <source>
        <dbReference type="ARBA" id="ARBA00004123"/>
    </source>
</evidence>
<keyword evidence="2" id="KW-0479">Metal-binding</keyword>
<evidence type="ECO:0000313" key="10">
    <source>
        <dbReference type="EMBL" id="CDQ80105.1"/>
    </source>
</evidence>
<dbReference type="Proteomes" id="UP000193380">
    <property type="component" value="Unassembled WGS sequence"/>
</dbReference>
<dbReference type="PaxDb" id="8022-A0A060XT62"/>
<feature type="domain" description="C2H2-type" evidence="9">
    <location>
        <begin position="326"/>
        <end position="353"/>
    </location>
</feature>
<protein>
    <recommendedName>
        <fullName evidence="9">C2H2-type domain-containing protein</fullName>
    </recommendedName>
</protein>
<dbReference type="InterPro" id="IPR013087">
    <property type="entry name" value="Znf_C2H2_type"/>
</dbReference>